<gene>
    <name evidence="3" type="ORF">EV640_101422</name>
</gene>
<feature type="transmembrane region" description="Helical" evidence="1">
    <location>
        <begin position="120"/>
        <end position="138"/>
    </location>
</feature>
<dbReference type="EMBL" id="SOAN01000001">
    <property type="protein sequence ID" value="TDS87634.1"/>
    <property type="molecule type" value="Genomic_DNA"/>
</dbReference>
<feature type="transmembrane region" description="Helical" evidence="1">
    <location>
        <begin position="326"/>
        <end position="345"/>
    </location>
</feature>
<reference evidence="3 4" key="1">
    <citation type="submission" date="2019-03" db="EMBL/GenBank/DDBJ databases">
        <title>Genomic Encyclopedia of Type Strains, Phase III (KMG-III): the genomes of soil and plant-associated and newly described type strains.</title>
        <authorList>
            <person name="Whitman W."/>
        </authorList>
    </citation>
    <scope>NUCLEOTIDE SEQUENCE [LARGE SCALE GENOMIC DNA]</scope>
    <source>
        <strain evidence="3 4">DSM 27373</strain>
    </source>
</reference>
<dbReference type="Pfam" id="PF07786">
    <property type="entry name" value="HGSNAT_cat"/>
    <property type="match status" value="1"/>
</dbReference>
<dbReference type="InterPro" id="IPR012429">
    <property type="entry name" value="HGSNAT_cat"/>
</dbReference>
<evidence type="ECO:0000313" key="4">
    <source>
        <dbReference type="Proteomes" id="UP000294506"/>
    </source>
</evidence>
<evidence type="ECO:0000256" key="1">
    <source>
        <dbReference type="SAM" id="Phobius"/>
    </source>
</evidence>
<keyword evidence="4" id="KW-1185">Reference proteome</keyword>
<feature type="domain" description="Heparan-alpha-glucosaminide N-acetyltransferase catalytic" evidence="2">
    <location>
        <begin position="24"/>
        <end position="237"/>
    </location>
</feature>
<feature type="transmembrane region" description="Helical" evidence="1">
    <location>
        <begin position="145"/>
        <end position="164"/>
    </location>
</feature>
<feature type="transmembrane region" description="Helical" evidence="1">
    <location>
        <begin position="224"/>
        <end position="244"/>
    </location>
</feature>
<keyword evidence="1" id="KW-1133">Transmembrane helix</keyword>
<feature type="transmembrane region" description="Helical" evidence="1">
    <location>
        <begin position="25"/>
        <end position="45"/>
    </location>
</feature>
<organism evidence="3 4">
    <name type="scientific">Nesterenkonia aurantiaca</name>
    <dbReference type="NCBI Taxonomy" id="1436010"/>
    <lineage>
        <taxon>Bacteria</taxon>
        <taxon>Bacillati</taxon>
        <taxon>Actinomycetota</taxon>
        <taxon>Actinomycetes</taxon>
        <taxon>Micrococcales</taxon>
        <taxon>Micrococcaceae</taxon>
        <taxon>Nesterenkonia</taxon>
    </lineage>
</organism>
<feature type="transmembrane region" description="Helical" evidence="1">
    <location>
        <begin position="184"/>
        <end position="212"/>
    </location>
</feature>
<dbReference type="AlphaFoldDB" id="A0A4R7G7Z0"/>
<dbReference type="RefSeq" id="WP_133725645.1">
    <property type="nucleotide sequence ID" value="NZ_SOAN01000001.1"/>
</dbReference>
<proteinExistence type="predicted"/>
<dbReference type="Proteomes" id="UP000294506">
    <property type="component" value="Unassembled WGS sequence"/>
</dbReference>
<sequence>MKGTTRGAPARASAASAGQKPKRRLIAVDATRGLALVFMVAIHVLPSWTQNGGPTFIWSAFSGVGATLFALLAGVTLAFLTGGRRPLRGHAMTAAKAALAVRAVLIAVLGLLLAYADPPAAIILVYYGAMFLLAIPLLRLSFRALVAVAVGIAVLGPVLVHLTQNSLPTLDGYDPTLTTLVTDPIAFLSVVLFTGSFPVIPWLAYVCAGMAIGRLDLQAKSTAIRLFITGAVVAVVVWLSSALLQGPLGGRGQLFAATPWSAVEIEEFLTWGPPPDLPSTTWWWLTVLAPYTSTPFEVLHSLGIATAVLGAMLLLGRWAARVVQPLAAIGSMTLTLYCAHLLMLATGILAYAPWVSFIIQMLAATGFALVWRHFQGPGPLEHGISVATKTVRDRVSNRLEERTPLSRH</sequence>
<keyword evidence="1" id="KW-0812">Transmembrane</keyword>
<evidence type="ECO:0000259" key="2">
    <source>
        <dbReference type="Pfam" id="PF07786"/>
    </source>
</evidence>
<protein>
    <submittedName>
        <fullName evidence="3">Putative membrane protein</fullName>
    </submittedName>
</protein>
<comment type="caution">
    <text evidence="3">The sequence shown here is derived from an EMBL/GenBank/DDBJ whole genome shotgun (WGS) entry which is preliminary data.</text>
</comment>
<feature type="transmembrane region" description="Helical" evidence="1">
    <location>
        <begin position="93"/>
        <end position="114"/>
    </location>
</feature>
<accession>A0A4R7G7Z0</accession>
<evidence type="ECO:0000313" key="3">
    <source>
        <dbReference type="EMBL" id="TDS87634.1"/>
    </source>
</evidence>
<feature type="transmembrane region" description="Helical" evidence="1">
    <location>
        <begin position="57"/>
        <end position="81"/>
    </location>
</feature>
<feature type="transmembrane region" description="Helical" evidence="1">
    <location>
        <begin position="298"/>
        <end position="319"/>
    </location>
</feature>
<name>A0A4R7G7Z0_9MICC</name>
<keyword evidence="1" id="KW-0472">Membrane</keyword>